<name>A0A014N8A3_9GAMM</name>
<dbReference type="PATRIC" id="fig|69222.5.peg.2201"/>
<dbReference type="GO" id="GO:0033732">
    <property type="term" value="F:pyrroloquinoline-quinone synthase activity"/>
    <property type="evidence" value="ECO:0007669"/>
    <property type="project" value="UniProtKB-EC"/>
</dbReference>
<protein>
    <recommendedName>
        <fullName evidence="3">Pyrroloquinoline-quinone synthase</fullName>
        <ecNumber evidence="3">1.3.3.11</ecNumber>
    </recommendedName>
    <alternativeName>
        <fullName evidence="3">Coenzyme PQQ synthesis protein C</fullName>
    </alternativeName>
    <alternativeName>
        <fullName evidence="3">Pyrroloquinoline quinone biosynthesis protein C</fullName>
    </alternativeName>
</protein>
<dbReference type="PANTHER" id="PTHR40279">
    <property type="entry name" value="PQQC-LIKE PROTEIN"/>
    <property type="match status" value="1"/>
</dbReference>
<evidence type="ECO:0000259" key="4">
    <source>
        <dbReference type="Pfam" id="PF03070"/>
    </source>
</evidence>
<dbReference type="CDD" id="cd19370">
    <property type="entry name" value="TenA_PqqC"/>
    <property type="match status" value="1"/>
</dbReference>
<sequence>MKPDTMPAEAMTPDAFEQALRARGAYYHIHHPYHIAMHNGQASREQIQGWVANRFYYQTSIPIKDAAIMANCPDPQVRRKWVQRILDHYGQENSQGGIEAWLRLGEAVGLPREQLLSEEWVLPGVRFAVDAYVNFARRAVWQEAACSSLTELFAPQIHQARLDSWPKHYGWIEAEGYHYFRSRLSQANRDVEHGLALAKAWCTTAEKQQRMLQILQFKLDILWSMLDAMSMAWELHRPPYHTVTDQPVWHHERLL</sequence>
<dbReference type="Gene3D" id="1.20.910.10">
    <property type="entry name" value="Heme oxygenase-like"/>
    <property type="match status" value="1"/>
</dbReference>
<evidence type="ECO:0000256" key="1">
    <source>
        <dbReference type="ARBA" id="ARBA00022905"/>
    </source>
</evidence>
<dbReference type="EC" id="1.3.3.11" evidence="3"/>
<dbReference type="InterPro" id="IPR039068">
    <property type="entry name" value="PqqC-like"/>
</dbReference>
<comment type="similarity">
    <text evidence="3">Belongs to the PqqC family.</text>
</comment>
<comment type="catalytic activity">
    <reaction evidence="3">
        <text>6-(2-amino-2-carboxyethyl)-7,8-dioxo-1,2,3,4,7,8-hexahydroquinoline-2,4-dicarboxylate + 3 O2 = pyrroloquinoline quinone + 2 H2O2 + 2 H2O + H(+)</text>
        <dbReference type="Rhea" id="RHEA:10692"/>
        <dbReference type="ChEBI" id="CHEBI:15377"/>
        <dbReference type="ChEBI" id="CHEBI:15378"/>
        <dbReference type="ChEBI" id="CHEBI:15379"/>
        <dbReference type="ChEBI" id="CHEBI:16240"/>
        <dbReference type="ChEBI" id="CHEBI:58442"/>
        <dbReference type="ChEBI" id="CHEBI:58778"/>
        <dbReference type="EC" id="1.3.3.11"/>
    </reaction>
</comment>
<dbReference type="UniPathway" id="UPA00539"/>
<evidence type="ECO:0000256" key="3">
    <source>
        <dbReference type="HAMAP-Rule" id="MF_00654"/>
    </source>
</evidence>
<evidence type="ECO:0000256" key="2">
    <source>
        <dbReference type="ARBA" id="ARBA00023002"/>
    </source>
</evidence>
<dbReference type="GO" id="GO:0018189">
    <property type="term" value="P:pyrroloquinoline quinone biosynthetic process"/>
    <property type="evidence" value="ECO:0007669"/>
    <property type="project" value="UniProtKB-UniRule"/>
</dbReference>
<gene>
    <name evidence="3" type="primary">pqqC</name>
    <name evidence="5" type="ORF">BG55_10630</name>
</gene>
<feature type="domain" description="Thiaminase-2/PQQC" evidence="4">
    <location>
        <begin position="26"/>
        <end position="227"/>
    </location>
</feature>
<keyword evidence="6" id="KW-1185">Reference proteome</keyword>
<dbReference type="EMBL" id="JFHN01000045">
    <property type="protein sequence ID" value="EXU75608.1"/>
    <property type="molecule type" value="Genomic_DNA"/>
</dbReference>
<comment type="pathway">
    <text evidence="3">Cofactor biosynthesis; pyrroloquinoline quinone biosynthesis.</text>
</comment>
<accession>A0A014N8A3</accession>
<comment type="caution">
    <text evidence="5">The sequence shown here is derived from an EMBL/GenBank/DDBJ whole genome shotgun (WGS) entry which is preliminary data.</text>
</comment>
<dbReference type="STRING" id="69222.BG55_10630"/>
<comment type="function">
    <text evidence="3">Ring cyclization and eight-electron oxidation of 3a-(2-amino-2-carboxyethyl)-4,5-dioxo-4,5,6,7,8,9-hexahydroquinoline-7,9-dicarboxylic-acid to PQQ.</text>
</comment>
<dbReference type="Pfam" id="PF03070">
    <property type="entry name" value="TENA_THI-4"/>
    <property type="match status" value="1"/>
</dbReference>
<dbReference type="Proteomes" id="UP000019918">
    <property type="component" value="Unassembled WGS sequence"/>
</dbReference>
<proteinExistence type="inferred from homology"/>
<dbReference type="InterPro" id="IPR004305">
    <property type="entry name" value="Thiaminase-2/PQQC"/>
</dbReference>
<reference evidence="5 6" key="1">
    <citation type="submission" date="2014-02" db="EMBL/GenBank/DDBJ databases">
        <title>Draft genome of Erwinia mallotivora strain BT-MARDI, a papaya dieback pathogen.</title>
        <authorList>
            <person name="Redzuan R."/>
            <person name="Abu Bakar N."/>
            <person name="Badrun R."/>
            <person name="Mohd Raih M.F."/>
            <person name="Rozano L."/>
            <person name="Mat Amin N."/>
        </authorList>
    </citation>
    <scope>NUCLEOTIDE SEQUENCE [LARGE SCALE GENOMIC DNA]</scope>
    <source>
        <strain evidence="5 6">BT-MARDI</strain>
    </source>
</reference>
<evidence type="ECO:0000313" key="5">
    <source>
        <dbReference type="EMBL" id="EXU75608.1"/>
    </source>
</evidence>
<organism evidence="5 6">
    <name type="scientific">Erwinia mallotivora</name>
    <dbReference type="NCBI Taxonomy" id="69222"/>
    <lineage>
        <taxon>Bacteria</taxon>
        <taxon>Pseudomonadati</taxon>
        <taxon>Pseudomonadota</taxon>
        <taxon>Gammaproteobacteria</taxon>
        <taxon>Enterobacterales</taxon>
        <taxon>Erwiniaceae</taxon>
        <taxon>Erwinia</taxon>
    </lineage>
</organism>
<dbReference type="InterPro" id="IPR011845">
    <property type="entry name" value="PqqC"/>
</dbReference>
<dbReference type="AlphaFoldDB" id="A0A014N8A3"/>
<evidence type="ECO:0000313" key="6">
    <source>
        <dbReference type="Proteomes" id="UP000019918"/>
    </source>
</evidence>
<dbReference type="HAMAP" id="MF_00654">
    <property type="entry name" value="PQQ_syn_PqqC"/>
    <property type="match status" value="1"/>
</dbReference>
<keyword evidence="2 3" id="KW-0560">Oxidoreductase</keyword>
<dbReference type="SUPFAM" id="SSF48613">
    <property type="entry name" value="Heme oxygenase-like"/>
    <property type="match status" value="1"/>
</dbReference>
<dbReference type="InterPro" id="IPR016084">
    <property type="entry name" value="Haem_Oase-like_multi-hlx"/>
</dbReference>
<dbReference type="NCBIfam" id="TIGR02111">
    <property type="entry name" value="PQQ_syn_pqqC"/>
    <property type="match status" value="1"/>
</dbReference>
<keyword evidence="1 3" id="KW-0884">PQQ biosynthesis</keyword>
<dbReference type="PANTHER" id="PTHR40279:SF3">
    <property type="entry name" value="4-AMINOBENZOATE SYNTHASE"/>
    <property type="match status" value="1"/>
</dbReference>